<reference evidence="1" key="1">
    <citation type="journal article" date="2021" name="Proc. Natl. Acad. Sci. U.S.A.">
        <title>A Catalog of Tens of Thousands of Viruses from Human Metagenomes Reveals Hidden Associations with Chronic Diseases.</title>
        <authorList>
            <person name="Tisza M.J."/>
            <person name="Buck C.B."/>
        </authorList>
    </citation>
    <scope>NUCLEOTIDE SEQUENCE</scope>
    <source>
        <strain evidence="1">CtYsL76</strain>
    </source>
</reference>
<accession>A0A8S5QMF8</accession>
<dbReference type="EMBL" id="BK015689">
    <property type="protein sequence ID" value="DAE19993.1"/>
    <property type="molecule type" value="Genomic_DNA"/>
</dbReference>
<proteinExistence type="predicted"/>
<organism evidence="1">
    <name type="scientific">CrAss-like virus sp. ctYsL76</name>
    <dbReference type="NCBI Taxonomy" id="2826826"/>
    <lineage>
        <taxon>Viruses</taxon>
        <taxon>Duplodnaviria</taxon>
        <taxon>Heunggongvirae</taxon>
        <taxon>Uroviricota</taxon>
        <taxon>Caudoviricetes</taxon>
        <taxon>Crassvirales</taxon>
    </lineage>
</organism>
<name>A0A8S5QMF8_9CAUD</name>
<sequence length="58" mass="6596">MVIPCFNISLLLISQDELKVPLFVLNLPPVQYVFDKKLITAKDRTVLLLHGIVSKTLF</sequence>
<protein>
    <submittedName>
        <fullName evidence="1">Uncharacterized protein</fullName>
    </submittedName>
</protein>
<evidence type="ECO:0000313" key="1">
    <source>
        <dbReference type="EMBL" id="DAE19993.1"/>
    </source>
</evidence>